<evidence type="ECO:0000256" key="1">
    <source>
        <dbReference type="SAM" id="MobiDB-lite"/>
    </source>
</evidence>
<reference evidence="2 3" key="1">
    <citation type="journal article" date="2017" name="Nat. Commun.">
        <title>In situ click chemistry generation of cyclooxygenase-2 inhibitors.</title>
        <authorList>
            <person name="Bhardwaj A."/>
            <person name="Kaur J."/>
            <person name="Wuest M."/>
            <person name="Wuest F."/>
        </authorList>
    </citation>
    <scope>NUCLEOTIDE SEQUENCE [LARGE SCALE GENOMIC DNA]</scope>
    <source>
        <strain evidence="2">S2_018_000_R2_106</strain>
    </source>
</reference>
<dbReference type="PROSITE" id="PS51257">
    <property type="entry name" value="PROKAR_LIPOPROTEIN"/>
    <property type="match status" value="1"/>
</dbReference>
<protein>
    <recommendedName>
        <fullName evidence="4">Lipoprotein</fullName>
    </recommendedName>
</protein>
<gene>
    <name evidence="2" type="ORF">DI628_00545</name>
</gene>
<accession>A0A6N4RAP8</accession>
<evidence type="ECO:0000313" key="2">
    <source>
        <dbReference type="EMBL" id="TKW61152.1"/>
    </source>
</evidence>
<feature type="region of interest" description="Disordered" evidence="1">
    <location>
        <begin position="45"/>
        <end position="69"/>
    </location>
</feature>
<organism evidence="2 3">
    <name type="scientific">Blastochloris viridis</name>
    <name type="common">Rhodopseudomonas viridis</name>
    <dbReference type="NCBI Taxonomy" id="1079"/>
    <lineage>
        <taxon>Bacteria</taxon>
        <taxon>Pseudomonadati</taxon>
        <taxon>Pseudomonadota</taxon>
        <taxon>Alphaproteobacteria</taxon>
        <taxon>Hyphomicrobiales</taxon>
        <taxon>Blastochloridaceae</taxon>
        <taxon>Blastochloris</taxon>
    </lineage>
</organism>
<dbReference type="Proteomes" id="UP000320948">
    <property type="component" value="Unassembled WGS sequence"/>
</dbReference>
<name>A0A6N4RAP8_BLAVI</name>
<dbReference type="EMBL" id="VAFM01000001">
    <property type="protein sequence ID" value="TKW61152.1"/>
    <property type="molecule type" value="Genomic_DNA"/>
</dbReference>
<evidence type="ECO:0000313" key="3">
    <source>
        <dbReference type="Proteomes" id="UP000320948"/>
    </source>
</evidence>
<comment type="caution">
    <text evidence="2">The sequence shown here is derived from an EMBL/GenBank/DDBJ whole genome shotgun (WGS) entry which is preliminary data.</text>
</comment>
<evidence type="ECO:0008006" key="4">
    <source>
        <dbReference type="Google" id="ProtNLM"/>
    </source>
</evidence>
<sequence length="69" mass="7642">MTKHLFIALVLVAAVIAGCKKDKEKPAISTTLACGNGEYRQTHPKDCEGFDRNFTPTKDESDLMKKLSE</sequence>
<dbReference type="AlphaFoldDB" id="A0A6N4RAP8"/>
<proteinExistence type="predicted"/>